<dbReference type="Proteomes" id="UP000037784">
    <property type="component" value="Unassembled WGS sequence"/>
</dbReference>
<accession>A0A0M9UDY4</accession>
<keyword evidence="4" id="KW-1185">Reference proteome</keyword>
<dbReference type="RefSeq" id="WP_054494207.1">
    <property type="nucleotide sequence ID" value="NZ_BBZA01000278.1"/>
</dbReference>
<dbReference type="InParanoid" id="A0A0M9UDY4"/>
<dbReference type="Proteomes" id="UP000050502">
    <property type="component" value="Unassembled WGS sequence"/>
</dbReference>
<dbReference type="AlphaFoldDB" id="A0A0M9UDY4"/>
<evidence type="ECO:0000313" key="5">
    <source>
        <dbReference type="Proteomes" id="UP000050502"/>
    </source>
</evidence>
<dbReference type="STRING" id="872965.SE16_04020"/>
<dbReference type="GO" id="GO:0016020">
    <property type="term" value="C:membrane"/>
    <property type="evidence" value="ECO:0007669"/>
    <property type="project" value="GOC"/>
</dbReference>
<evidence type="ECO:0000313" key="2">
    <source>
        <dbReference type="EMBL" id="GAP64538.1"/>
    </source>
</evidence>
<evidence type="ECO:0000259" key="1">
    <source>
        <dbReference type="Pfam" id="PF03372"/>
    </source>
</evidence>
<dbReference type="PANTHER" id="PTHR14859:SF1">
    <property type="entry name" value="PGAP2-INTERACTING PROTEIN"/>
    <property type="match status" value="1"/>
</dbReference>
<dbReference type="GO" id="GO:0003824">
    <property type="term" value="F:catalytic activity"/>
    <property type="evidence" value="ECO:0007669"/>
    <property type="project" value="InterPro"/>
</dbReference>
<reference evidence="3 5" key="2">
    <citation type="submission" date="2015-07" db="EMBL/GenBank/DDBJ databases">
        <title>Whole genome sequence of Ardenticatena maritima DSM 23922.</title>
        <authorList>
            <person name="Hemp J."/>
            <person name="Ward L.M."/>
            <person name="Pace L.A."/>
            <person name="Fischer W.W."/>
        </authorList>
    </citation>
    <scope>NUCLEOTIDE SEQUENCE [LARGE SCALE GENOMIC DNA]</scope>
    <source>
        <strain evidence="3 5">110S</strain>
    </source>
</reference>
<dbReference type="PANTHER" id="PTHR14859">
    <property type="entry name" value="CALCOFLUOR WHITE HYPERSENSITIVE PROTEIN PRECURSOR"/>
    <property type="match status" value="1"/>
</dbReference>
<organism evidence="2 4">
    <name type="scientific">Ardenticatena maritima</name>
    <dbReference type="NCBI Taxonomy" id="872965"/>
    <lineage>
        <taxon>Bacteria</taxon>
        <taxon>Bacillati</taxon>
        <taxon>Chloroflexota</taxon>
        <taxon>Ardenticatenia</taxon>
        <taxon>Ardenticatenales</taxon>
        <taxon>Ardenticatenaceae</taxon>
        <taxon>Ardenticatena</taxon>
    </lineage>
</organism>
<dbReference type="InterPro" id="IPR036691">
    <property type="entry name" value="Endo/exonu/phosph_ase_sf"/>
</dbReference>
<dbReference type="SUPFAM" id="SSF56219">
    <property type="entry name" value="DNase I-like"/>
    <property type="match status" value="1"/>
</dbReference>
<dbReference type="PATRIC" id="fig|872965.6.peg.775"/>
<dbReference type="EMBL" id="BBZA01000278">
    <property type="protein sequence ID" value="GAP64538.1"/>
    <property type="molecule type" value="Genomic_DNA"/>
</dbReference>
<proteinExistence type="predicted"/>
<dbReference type="Pfam" id="PF03372">
    <property type="entry name" value="Exo_endo_phos"/>
    <property type="match status" value="1"/>
</dbReference>
<evidence type="ECO:0000313" key="3">
    <source>
        <dbReference type="EMBL" id="KPL89592.1"/>
    </source>
</evidence>
<dbReference type="EMBL" id="LGKN01000003">
    <property type="protein sequence ID" value="KPL89592.1"/>
    <property type="molecule type" value="Genomic_DNA"/>
</dbReference>
<sequence length="301" mass="33619">MRVRKPLLLGIFLLCVGVALLVWNASMPAETVQGCLDCVKTPPPSHMRVLVFNMLHGFPDGKARMARADLLIQTVQALNADVLLLQEVSHTRRDGLLAEYLAERLNMNWVYARANGNLAWIGFEEGEAILSRFPLENVRMVELLPQDDFFEHRIALEATVRTRGGLLRFVSTHLTNGDPAVNQAQADALLAFVASVPTPAVIGGDFNAQPASPTMHRLRAMWRMMPPPPSVPTCCVDVFGAPDVETFTHRIDVAFLFQPPPRWRVLGGMRTLDTPHWTGERWLWASDHAGFFFDLATDKTE</sequence>
<dbReference type="OrthoDB" id="155529at2"/>
<feature type="domain" description="Endonuclease/exonuclease/phosphatase" evidence="1">
    <location>
        <begin position="51"/>
        <end position="288"/>
    </location>
</feature>
<dbReference type="InterPro" id="IPR051916">
    <property type="entry name" value="GPI-anchor_lipid_remodeler"/>
</dbReference>
<name>A0A0M9UDY4_9CHLR</name>
<dbReference type="GO" id="GO:0006506">
    <property type="term" value="P:GPI anchor biosynthetic process"/>
    <property type="evidence" value="ECO:0007669"/>
    <property type="project" value="TreeGrafter"/>
</dbReference>
<protein>
    <recommendedName>
        <fullName evidence="1">Endonuclease/exonuclease/phosphatase domain-containing protein</fullName>
    </recommendedName>
</protein>
<dbReference type="InterPro" id="IPR005135">
    <property type="entry name" value="Endo/exonuclease/phosphatase"/>
</dbReference>
<evidence type="ECO:0000313" key="4">
    <source>
        <dbReference type="Proteomes" id="UP000037784"/>
    </source>
</evidence>
<dbReference type="Gene3D" id="3.60.10.10">
    <property type="entry name" value="Endonuclease/exonuclease/phosphatase"/>
    <property type="match status" value="1"/>
</dbReference>
<gene>
    <name evidence="2" type="ORF">ARMA_2961</name>
    <name evidence="3" type="ORF">SE16_04020</name>
</gene>
<reference evidence="4" key="3">
    <citation type="submission" date="2015-08" db="EMBL/GenBank/DDBJ databases">
        <title>Draft Genome Sequence of a Heterotrophic Facultative Anaerobic Bacterium Ardenticatena maritima Strain 110S.</title>
        <authorList>
            <person name="Kawaichi S."/>
            <person name="Yoshida T."/>
            <person name="Sako Y."/>
            <person name="Nakamura R."/>
        </authorList>
    </citation>
    <scope>NUCLEOTIDE SEQUENCE [LARGE SCALE GENOMIC DNA]</scope>
    <source>
        <strain evidence="4">110S</strain>
    </source>
</reference>
<reference evidence="2 4" key="1">
    <citation type="journal article" date="2015" name="Genome Announc.">
        <title>Draft Genome Sequence of a Heterotrophic Facultative Anaerobic Thermophilic Bacterium, Ardenticatena maritima Strain 110ST.</title>
        <authorList>
            <person name="Kawaichi S."/>
            <person name="Yoshida T."/>
            <person name="Sako Y."/>
            <person name="Nakamura R."/>
        </authorList>
    </citation>
    <scope>NUCLEOTIDE SEQUENCE [LARGE SCALE GENOMIC DNA]</scope>
    <source>
        <strain evidence="2 4">110S</strain>
    </source>
</reference>
<comment type="caution">
    <text evidence="2">The sequence shown here is derived from an EMBL/GenBank/DDBJ whole genome shotgun (WGS) entry which is preliminary data.</text>
</comment>